<accession>A0A8J3QQH2</accession>
<reference evidence="2" key="1">
    <citation type="submission" date="2021-01" db="EMBL/GenBank/DDBJ databases">
        <title>Whole genome shotgun sequence of Rugosimonospora africana NBRC 104875.</title>
        <authorList>
            <person name="Komaki H."/>
            <person name="Tamura T."/>
        </authorList>
    </citation>
    <scope>NUCLEOTIDE SEQUENCE</scope>
    <source>
        <strain evidence="2">NBRC 104875</strain>
    </source>
</reference>
<dbReference type="AlphaFoldDB" id="A0A8J3QQH2"/>
<organism evidence="2 3">
    <name type="scientific">Rugosimonospora africana</name>
    <dbReference type="NCBI Taxonomy" id="556532"/>
    <lineage>
        <taxon>Bacteria</taxon>
        <taxon>Bacillati</taxon>
        <taxon>Actinomycetota</taxon>
        <taxon>Actinomycetes</taxon>
        <taxon>Micromonosporales</taxon>
        <taxon>Micromonosporaceae</taxon>
        <taxon>Rugosimonospora</taxon>
    </lineage>
</organism>
<keyword evidence="3" id="KW-1185">Reference proteome</keyword>
<dbReference type="Proteomes" id="UP000642748">
    <property type="component" value="Unassembled WGS sequence"/>
</dbReference>
<sequence>MRVFRWRPLAVIGAAAALIASASGCGSPSITGAGLQRDFGPNFAQLYLIQQQLIGHPDAVADAGMHTAICTRGGPETPDRGAGTNWSCQVYWPSGPGGQTQTLSYEVDVKPTGCYTAQGPASLVGQQTIRAVDGRMVTNPLFEFYGCLDVG</sequence>
<feature type="signal peptide" evidence="1">
    <location>
        <begin position="1"/>
        <end position="22"/>
    </location>
</feature>
<protein>
    <recommendedName>
        <fullName evidence="4">Secreted protein</fullName>
    </recommendedName>
</protein>
<name>A0A8J3QQH2_9ACTN</name>
<keyword evidence="1" id="KW-0732">Signal</keyword>
<feature type="chain" id="PRO_5035157974" description="Secreted protein" evidence="1">
    <location>
        <begin position="23"/>
        <end position="151"/>
    </location>
</feature>
<evidence type="ECO:0000313" key="3">
    <source>
        <dbReference type="Proteomes" id="UP000642748"/>
    </source>
</evidence>
<evidence type="ECO:0008006" key="4">
    <source>
        <dbReference type="Google" id="ProtNLM"/>
    </source>
</evidence>
<dbReference type="RefSeq" id="WP_203918691.1">
    <property type="nucleotide sequence ID" value="NZ_BONZ01000030.1"/>
</dbReference>
<evidence type="ECO:0000313" key="2">
    <source>
        <dbReference type="EMBL" id="GIH15063.1"/>
    </source>
</evidence>
<dbReference type="PROSITE" id="PS51257">
    <property type="entry name" value="PROKAR_LIPOPROTEIN"/>
    <property type="match status" value="1"/>
</dbReference>
<gene>
    <name evidence="2" type="ORF">Raf01_32350</name>
</gene>
<dbReference type="EMBL" id="BONZ01000030">
    <property type="protein sequence ID" value="GIH15063.1"/>
    <property type="molecule type" value="Genomic_DNA"/>
</dbReference>
<comment type="caution">
    <text evidence="2">The sequence shown here is derived from an EMBL/GenBank/DDBJ whole genome shotgun (WGS) entry which is preliminary data.</text>
</comment>
<evidence type="ECO:0000256" key="1">
    <source>
        <dbReference type="SAM" id="SignalP"/>
    </source>
</evidence>
<proteinExistence type="predicted"/>